<dbReference type="InterPro" id="IPR000531">
    <property type="entry name" value="Beta-barrel_TonB"/>
</dbReference>
<keyword evidence="7 10" id="KW-0472">Membrane</keyword>
<dbReference type="NCBIfam" id="TIGR04057">
    <property type="entry name" value="SusC_RagA_signa"/>
    <property type="match status" value="1"/>
</dbReference>
<dbReference type="SUPFAM" id="SSF49464">
    <property type="entry name" value="Carboxypeptidase regulatory domain-like"/>
    <property type="match status" value="1"/>
</dbReference>
<evidence type="ECO:0000313" key="15">
    <source>
        <dbReference type="EMBL" id="EAY31643.1"/>
    </source>
</evidence>
<dbReference type="InterPro" id="IPR008969">
    <property type="entry name" value="CarboxyPept-like_regulatory"/>
</dbReference>
<dbReference type="OrthoDB" id="9768177at2"/>
<evidence type="ECO:0000256" key="1">
    <source>
        <dbReference type="ARBA" id="ARBA00004571"/>
    </source>
</evidence>
<dbReference type="PANTHER" id="PTHR30069:SF29">
    <property type="entry name" value="HEMOGLOBIN AND HEMOGLOBIN-HAPTOGLOBIN-BINDING PROTEIN 1-RELATED"/>
    <property type="match status" value="1"/>
</dbReference>
<evidence type="ECO:0000256" key="10">
    <source>
        <dbReference type="PROSITE-ProRule" id="PRU01360"/>
    </source>
</evidence>
<dbReference type="Proteomes" id="UP000004095">
    <property type="component" value="Unassembled WGS sequence"/>
</dbReference>
<feature type="domain" description="TonB-dependent receptor plug" evidence="14">
    <location>
        <begin position="116"/>
        <end position="245"/>
    </location>
</feature>
<accession>A1ZDA4</accession>
<dbReference type="InterPro" id="IPR012910">
    <property type="entry name" value="Plug_dom"/>
</dbReference>
<evidence type="ECO:0000256" key="11">
    <source>
        <dbReference type="RuleBase" id="RU003357"/>
    </source>
</evidence>
<dbReference type="InterPro" id="IPR037066">
    <property type="entry name" value="Plug_dom_sf"/>
</dbReference>
<keyword evidence="4 10" id="KW-0812">Transmembrane</keyword>
<evidence type="ECO:0000256" key="3">
    <source>
        <dbReference type="ARBA" id="ARBA00022452"/>
    </source>
</evidence>
<feature type="signal peptide" evidence="12">
    <location>
        <begin position="1"/>
        <end position="20"/>
    </location>
</feature>
<dbReference type="PROSITE" id="PS52016">
    <property type="entry name" value="TONB_DEPENDENT_REC_3"/>
    <property type="match status" value="1"/>
</dbReference>
<evidence type="ECO:0000256" key="6">
    <source>
        <dbReference type="ARBA" id="ARBA00023077"/>
    </source>
</evidence>
<evidence type="ECO:0000256" key="2">
    <source>
        <dbReference type="ARBA" id="ARBA00022448"/>
    </source>
</evidence>
<dbReference type="GO" id="GO:0044718">
    <property type="term" value="P:siderophore transmembrane transport"/>
    <property type="evidence" value="ECO:0007669"/>
    <property type="project" value="TreeGrafter"/>
</dbReference>
<keyword evidence="9 10" id="KW-0998">Cell outer membrane</keyword>
<dbReference type="NCBIfam" id="TIGR04056">
    <property type="entry name" value="OMP_RagA_SusC"/>
    <property type="match status" value="1"/>
</dbReference>
<dbReference type="Pfam" id="PF13715">
    <property type="entry name" value="CarbopepD_reg_2"/>
    <property type="match status" value="1"/>
</dbReference>
<keyword evidence="8" id="KW-0675">Receptor</keyword>
<dbReference type="InterPro" id="IPR023996">
    <property type="entry name" value="TonB-dep_OMP_SusC/RagA"/>
</dbReference>
<dbReference type="SUPFAM" id="SSF56935">
    <property type="entry name" value="Porins"/>
    <property type="match status" value="1"/>
</dbReference>
<evidence type="ECO:0000256" key="7">
    <source>
        <dbReference type="ARBA" id="ARBA00023136"/>
    </source>
</evidence>
<gene>
    <name evidence="15" type="ORF">M23134_05149</name>
</gene>
<dbReference type="EMBL" id="AAWS01000002">
    <property type="protein sequence ID" value="EAY31643.1"/>
    <property type="molecule type" value="Genomic_DNA"/>
</dbReference>
<comment type="similarity">
    <text evidence="10 11">Belongs to the TonB-dependent receptor family.</text>
</comment>
<dbReference type="AlphaFoldDB" id="A1ZDA4"/>
<comment type="caution">
    <text evidence="15">The sequence shown here is derived from an EMBL/GenBank/DDBJ whole genome shotgun (WGS) entry which is preliminary data.</text>
</comment>
<comment type="subcellular location">
    <subcellularLocation>
        <location evidence="1 10">Cell outer membrane</location>
        <topology evidence="1 10">Multi-pass membrane protein</topology>
    </subcellularLocation>
</comment>
<dbReference type="eggNOG" id="COG4771">
    <property type="taxonomic scope" value="Bacteria"/>
</dbReference>
<evidence type="ECO:0000256" key="5">
    <source>
        <dbReference type="ARBA" id="ARBA00022729"/>
    </source>
</evidence>
<evidence type="ECO:0000259" key="14">
    <source>
        <dbReference type="Pfam" id="PF07715"/>
    </source>
</evidence>
<evidence type="ECO:0000256" key="12">
    <source>
        <dbReference type="SAM" id="SignalP"/>
    </source>
</evidence>
<evidence type="ECO:0000313" key="16">
    <source>
        <dbReference type="Proteomes" id="UP000004095"/>
    </source>
</evidence>
<dbReference type="GO" id="GO:0015344">
    <property type="term" value="F:siderophore uptake transmembrane transporter activity"/>
    <property type="evidence" value="ECO:0007669"/>
    <property type="project" value="TreeGrafter"/>
</dbReference>
<keyword evidence="2 10" id="KW-0813">Transport</keyword>
<organism evidence="15 16">
    <name type="scientific">Microscilla marina ATCC 23134</name>
    <dbReference type="NCBI Taxonomy" id="313606"/>
    <lineage>
        <taxon>Bacteria</taxon>
        <taxon>Pseudomonadati</taxon>
        <taxon>Bacteroidota</taxon>
        <taxon>Cytophagia</taxon>
        <taxon>Cytophagales</taxon>
        <taxon>Microscillaceae</taxon>
        <taxon>Microscilla</taxon>
    </lineage>
</organism>
<evidence type="ECO:0000256" key="9">
    <source>
        <dbReference type="ARBA" id="ARBA00023237"/>
    </source>
</evidence>
<dbReference type="RefSeq" id="WP_002693403.1">
    <property type="nucleotide sequence ID" value="NZ_AAWS01000002.1"/>
</dbReference>
<feature type="domain" description="TonB-dependent receptor-like beta-barrel" evidence="13">
    <location>
        <begin position="398"/>
        <end position="925"/>
    </location>
</feature>
<dbReference type="InterPro" id="IPR023997">
    <property type="entry name" value="TonB-dep_OMP_SusC/RagA_CS"/>
</dbReference>
<dbReference type="PANTHER" id="PTHR30069">
    <property type="entry name" value="TONB-DEPENDENT OUTER MEMBRANE RECEPTOR"/>
    <property type="match status" value="1"/>
</dbReference>
<dbReference type="Gene3D" id="2.40.170.20">
    <property type="entry name" value="TonB-dependent receptor, beta-barrel domain"/>
    <property type="match status" value="1"/>
</dbReference>
<dbReference type="Pfam" id="PF07715">
    <property type="entry name" value="Plug"/>
    <property type="match status" value="1"/>
</dbReference>
<evidence type="ECO:0000256" key="4">
    <source>
        <dbReference type="ARBA" id="ARBA00022692"/>
    </source>
</evidence>
<keyword evidence="3 10" id="KW-1134">Transmembrane beta strand</keyword>
<feature type="chain" id="PRO_5002641517" evidence="12">
    <location>
        <begin position="21"/>
        <end position="979"/>
    </location>
</feature>
<evidence type="ECO:0000259" key="13">
    <source>
        <dbReference type="Pfam" id="PF00593"/>
    </source>
</evidence>
<proteinExistence type="inferred from homology"/>
<sequence length="979" mass="106026">MKRKLLVLLTLCLITSFAWAQTRNITGKVVDKDGQALPGATVMVKGTTNGASTDVDGKFTLSVPNNATLIVSFIGMTTKEVLVGSQTQINVTLTDENSILDEIVVTGLASNVKRANLANSVSTISSQELVGVTSPPTVDGALYGKLTGANIVKNSGAPGGGISIRLRGVSSIIGQNQPLIIVDGVYLDNSEIPSGTRFVSGANDGNEEQSSNRLADLSSNDIERIEVLKGASAAAIYGTRANAGVMIITTKKGNAGKTRFHFEQLVGTARAIKLLGQRNYDTEAKVRSYFSDPNSADANSAVAQWNAVKAANGGELFDYEKEVYGNIGGIFQTNFSASGGNDRTTFYASTSIRNEEGIIRGTGYRRRNFRLNVTHKLSQYAKLTAGSYFVSSSADRSFTGNENEGGLSYGYNLTSTRPWSNLFPNELGEYPDNPGVSGNPLFVRDGMYNREEVFRTIQSLGVDFTLLQRDNMLLKFNLGGGVDIYKFGTFTFVSPLHTAQRGVSNGYLAEGANTVINGNYQGALMFNVNLGSIDLTSQAGVTGLYKNRNFLLARGIDLNSKQNLQQVGAPSTNQLLATEQDFGYFFQQEANFADKVILSAGVRLDKSTLNGDPNKMYAFPKASVAVNVANFDFWTLKNVVNQVKLRAAFGQTGSSPGFGALFTGFDRASMGGLSGSTIKGIRGNPGLEPEIATEIEAGLDLGFLANRIFFEATYYRRGVKNLLIENALPSSSGFSSEITDAADMVNTGVELTLGGDPFVSKNFSWSTQFRFWFNRSVVTRLDVPAFAPPGASFSIGLGSFYIEEGQSITQFKGRDANGNLITIGDAMPDFQLSWNNTMKIAKNFELSFLWHYKKGGDNLNLSLFLADLGQTSFDYDTPEGEARRNGTGSARFLEDATYLRLREVALFYNIPKSLTKKWFGNKVENIRLGVSAQNWLTFSNYKWYDPEVSTKGGSGLSSGIDVAPFPSSKRVFFHLAATF</sequence>
<protein>
    <submittedName>
        <fullName evidence="15">Putative outer membrane protein, probably involved in nutrient binding</fullName>
    </submittedName>
</protein>
<dbReference type="InterPro" id="IPR039426">
    <property type="entry name" value="TonB-dep_rcpt-like"/>
</dbReference>
<name>A1ZDA4_MICM2</name>
<evidence type="ECO:0000256" key="8">
    <source>
        <dbReference type="ARBA" id="ARBA00023170"/>
    </source>
</evidence>
<keyword evidence="6 11" id="KW-0798">TonB box</keyword>
<dbReference type="Gene3D" id="2.60.40.1120">
    <property type="entry name" value="Carboxypeptidase-like, regulatory domain"/>
    <property type="match status" value="1"/>
</dbReference>
<dbReference type="FunFam" id="2.60.40.1120:FF:000003">
    <property type="entry name" value="Outer membrane protein Omp121"/>
    <property type="match status" value="1"/>
</dbReference>
<reference evidence="15 16" key="1">
    <citation type="submission" date="2007-01" db="EMBL/GenBank/DDBJ databases">
        <authorList>
            <person name="Haygood M."/>
            <person name="Podell S."/>
            <person name="Anderson C."/>
            <person name="Hopkinson B."/>
            <person name="Roe K."/>
            <person name="Barbeau K."/>
            <person name="Gaasterland T."/>
            <person name="Ferriera S."/>
            <person name="Johnson J."/>
            <person name="Kravitz S."/>
            <person name="Beeson K."/>
            <person name="Sutton G."/>
            <person name="Rogers Y.-H."/>
            <person name="Friedman R."/>
            <person name="Frazier M."/>
            <person name="Venter J.C."/>
        </authorList>
    </citation>
    <scope>NUCLEOTIDE SEQUENCE [LARGE SCALE GENOMIC DNA]</scope>
    <source>
        <strain evidence="15 16">ATCC 23134</strain>
    </source>
</reference>
<keyword evidence="5 12" id="KW-0732">Signal</keyword>
<dbReference type="Pfam" id="PF00593">
    <property type="entry name" value="TonB_dep_Rec_b-barrel"/>
    <property type="match status" value="1"/>
</dbReference>
<keyword evidence="16" id="KW-1185">Reference proteome</keyword>
<dbReference type="InterPro" id="IPR036942">
    <property type="entry name" value="Beta-barrel_TonB_sf"/>
</dbReference>
<dbReference type="Gene3D" id="2.170.130.10">
    <property type="entry name" value="TonB-dependent receptor, plug domain"/>
    <property type="match status" value="1"/>
</dbReference>
<dbReference type="GO" id="GO:0009279">
    <property type="term" value="C:cell outer membrane"/>
    <property type="evidence" value="ECO:0007669"/>
    <property type="project" value="UniProtKB-SubCell"/>
</dbReference>